<dbReference type="RefSeq" id="WP_336545421.1">
    <property type="nucleotide sequence ID" value="NZ_JBBBDM010000005.1"/>
</dbReference>
<accession>A0ABU8H462</accession>
<reference evidence="1 2" key="1">
    <citation type="journal article" date="2013" name="Int. J. Syst. Evol. Microbiol.">
        <title>Sphingomonas kyungheensis sp. nov., a bacterium with ginsenoside-converting activity isolated from soil of a ginseng field.</title>
        <authorList>
            <person name="Son H.M."/>
            <person name="Yang J.E."/>
            <person name="Park Y."/>
            <person name="Han C.K."/>
            <person name="Kim S.G."/>
            <person name="Kook M."/>
            <person name="Yi T.H."/>
        </authorList>
    </citation>
    <scope>NUCLEOTIDE SEQUENCE [LARGE SCALE GENOMIC DNA]</scope>
    <source>
        <strain evidence="1 2">LMG 26582</strain>
    </source>
</reference>
<sequence>MAKIREHGWFDTAVLGDAEGPGFSFTTGLWVNAGQPELIMFGMKREITHDVFWTLFREAKAGSPLPIGMPTDRAFENLLAYAFPVAKRFYTDHLGWSRWFYGNDDFPCLQIVWPDRSGIFPWEPGFDTSFVDDQIDLTEHGWKSAVMG</sequence>
<keyword evidence="2" id="KW-1185">Reference proteome</keyword>
<dbReference type="EMBL" id="JBBBDM010000005">
    <property type="protein sequence ID" value="MEI5687782.1"/>
    <property type="molecule type" value="Genomic_DNA"/>
</dbReference>
<organism evidence="1 2">
    <name type="scientific">Sphingomonas kyungheensis</name>
    <dbReference type="NCBI Taxonomy" id="1069987"/>
    <lineage>
        <taxon>Bacteria</taxon>
        <taxon>Pseudomonadati</taxon>
        <taxon>Pseudomonadota</taxon>
        <taxon>Alphaproteobacteria</taxon>
        <taxon>Sphingomonadales</taxon>
        <taxon>Sphingomonadaceae</taxon>
        <taxon>Sphingomonas</taxon>
    </lineage>
</organism>
<evidence type="ECO:0000313" key="1">
    <source>
        <dbReference type="EMBL" id="MEI5687782.1"/>
    </source>
</evidence>
<evidence type="ECO:0000313" key="2">
    <source>
        <dbReference type="Proteomes" id="UP001367771"/>
    </source>
</evidence>
<gene>
    <name evidence="1" type="ORF">V8201_11895</name>
</gene>
<protein>
    <submittedName>
        <fullName evidence="1">DUF4262 domain-containing protein</fullName>
    </submittedName>
</protein>
<dbReference type="InterPro" id="IPR025358">
    <property type="entry name" value="DUF4262"/>
</dbReference>
<name>A0ABU8H462_9SPHN</name>
<dbReference type="Proteomes" id="UP001367771">
    <property type="component" value="Unassembled WGS sequence"/>
</dbReference>
<proteinExistence type="predicted"/>
<dbReference type="Pfam" id="PF14081">
    <property type="entry name" value="DUF4262"/>
    <property type="match status" value="1"/>
</dbReference>
<comment type="caution">
    <text evidence="1">The sequence shown here is derived from an EMBL/GenBank/DDBJ whole genome shotgun (WGS) entry which is preliminary data.</text>
</comment>